<evidence type="ECO:0000313" key="13">
    <source>
        <dbReference type="EMBL" id="MDR7305744.1"/>
    </source>
</evidence>
<evidence type="ECO:0000256" key="1">
    <source>
        <dbReference type="ARBA" id="ARBA00004994"/>
    </source>
</evidence>
<evidence type="ECO:0000259" key="11">
    <source>
        <dbReference type="Pfam" id="PF02558"/>
    </source>
</evidence>
<evidence type="ECO:0000256" key="2">
    <source>
        <dbReference type="ARBA" id="ARBA00007870"/>
    </source>
</evidence>
<gene>
    <name evidence="13" type="ORF">J2X15_001022</name>
</gene>
<evidence type="ECO:0000256" key="6">
    <source>
        <dbReference type="ARBA" id="ARBA00022857"/>
    </source>
</evidence>
<evidence type="ECO:0000256" key="10">
    <source>
        <dbReference type="RuleBase" id="RU362068"/>
    </source>
</evidence>
<dbReference type="Pfam" id="PF08546">
    <property type="entry name" value="ApbA_C"/>
    <property type="match status" value="1"/>
</dbReference>
<dbReference type="NCBIfam" id="TIGR00745">
    <property type="entry name" value="apbA_panE"/>
    <property type="match status" value="1"/>
</dbReference>
<dbReference type="InterPro" id="IPR008927">
    <property type="entry name" value="6-PGluconate_DH-like_C_sf"/>
</dbReference>
<dbReference type="InterPro" id="IPR013332">
    <property type="entry name" value="KPR_N"/>
</dbReference>
<evidence type="ECO:0000313" key="14">
    <source>
        <dbReference type="Proteomes" id="UP001268089"/>
    </source>
</evidence>
<comment type="pathway">
    <text evidence="1 10">Cofactor biosynthesis; (R)-pantothenate biosynthesis; (R)-pantoate from 3-methyl-2-oxobutanoate: step 2/2.</text>
</comment>
<protein>
    <recommendedName>
        <fullName evidence="4 10">2-dehydropantoate 2-reductase</fullName>
        <ecNumber evidence="3 10">1.1.1.169</ecNumber>
    </recommendedName>
    <alternativeName>
        <fullName evidence="8 10">Ketopantoate reductase</fullName>
    </alternativeName>
</protein>
<dbReference type="RefSeq" id="WP_310339994.1">
    <property type="nucleotide sequence ID" value="NZ_JAVDXO010000002.1"/>
</dbReference>
<feature type="domain" description="Ketopantoate reductase N-terminal" evidence="11">
    <location>
        <begin position="3"/>
        <end position="151"/>
    </location>
</feature>
<dbReference type="SUPFAM" id="SSF51735">
    <property type="entry name" value="NAD(P)-binding Rossmann-fold domains"/>
    <property type="match status" value="1"/>
</dbReference>
<dbReference type="InterPro" id="IPR003710">
    <property type="entry name" value="ApbA"/>
</dbReference>
<dbReference type="InterPro" id="IPR013752">
    <property type="entry name" value="KPA_reductase"/>
</dbReference>
<keyword evidence="7 10" id="KW-0560">Oxidoreductase</keyword>
<evidence type="ECO:0000256" key="8">
    <source>
        <dbReference type="ARBA" id="ARBA00032024"/>
    </source>
</evidence>
<dbReference type="InterPro" id="IPR013328">
    <property type="entry name" value="6PGD_dom2"/>
</dbReference>
<keyword evidence="6 10" id="KW-0521">NADP</keyword>
<dbReference type="SUPFAM" id="SSF48179">
    <property type="entry name" value="6-phosphogluconate dehydrogenase C-terminal domain-like"/>
    <property type="match status" value="1"/>
</dbReference>
<dbReference type="GO" id="GO:0008677">
    <property type="term" value="F:2-dehydropantoate 2-reductase activity"/>
    <property type="evidence" value="ECO:0007669"/>
    <property type="project" value="UniProtKB-EC"/>
</dbReference>
<dbReference type="Gene3D" id="1.10.1040.10">
    <property type="entry name" value="N-(1-d-carboxylethyl)-l-norvaline Dehydrogenase, domain 2"/>
    <property type="match status" value="1"/>
</dbReference>
<dbReference type="EC" id="1.1.1.169" evidence="3 10"/>
<dbReference type="Pfam" id="PF02558">
    <property type="entry name" value="ApbA"/>
    <property type="match status" value="1"/>
</dbReference>
<evidence type="ECO:0000256" key="7">
    <source>
        <dbReference type="ARBA" id="ARBA00023002"/>
    </source>
</evidence>
<evidence type="ECO:0000256" key="9">
    <source>
        <dbReference type="ARBA" id="ARBA00048793"/>
    </source>
</evidence>
<accession>A0ABU1ZJM0</accession>
<evidence type="ECO:0000259" key="12">
    <source>
        <dbReference type="Pfam" id="PF08546"/>
    </source>
</evidence>
<comment type="catalytic activity">
    <reaction evidence="9 10">
        <text>(R)-pantoate + NADP(+) = 2-dehydropantoate + NADPH + H(+)</text>
        <dbReference type="Rhea" id="RHEA:16233"/>
        <dbReference type="ChEBI" id="CHEBI:11561"/>
        <dbReference type="ChEBI" id="CHEBI:15378"/>
        <dbReference type="ChEBI" id="CHEBI:15980"/>
        <dbReference type="ChEBI" id="CHEBI:57783"/>
        <dbReference type="ChEBI" id="CHEBI:58349"/>
        <dbReference type="EC" id="1.1.1.169"/>
    </reaction>
</comment>
<evidence type="ECO:0000256" key="4">
    <source>
        <dbReference type="ARBA" id="ARBA00019465"/>
    </source>
</evidence>
<dbReference type="PANTHER" id="PTHR21708:SF26">
    <property type="entry name" value="2-DEHYDROPANTOATE 2-REDUCTASE"/>
    <property type="match status" value="1"/>
</dbReference>
<reference evidence="13 14" key="1">
    <citation type="submission" date="2023-07" db="EMBL/GenBank/DDBJ databases">
        <title>Sorghum-associated microbial communities from plants grown in Nebraska, USA.</title>
        <authorList>
            <person name="Schachtman D."/>
        </authorList>
    </citation>
    <scope>NUCLEOTIDE SEQUENCE [LARGE SCALE GENOMIC DNA]</scope>
    <source>
        <strain evidence="13 14">BE308</strain>
    </source>
</reference>
<comment type="caution">
    <text evidence="13">The sequence shown here is derived from an EMBL/GenBank/DDBJ whole genome shotgun (WGS) entry which is preliminary data.</text>
</comment>
<dbReference type="EMBL" id="JAVDXO010000002">
    <property type="protein sequence ID" value="MDR7305744.1"/>
    <property type="molecule type" value="Genomic_DNA"/>
</dbReference>
<evidence type="ECO:0000256" key="5">
    <source>
        <dbReference type="ARBA" id="ARBA00022655"/>
    </source>
</evidence>
<dbReference type="Proteomes" id="UP001268089">
    <property type="component" value="Unassembled WGS sequence"/>
</dbReference>
<name>A0ABU1ZJM0_9BURK</name>
<proteinExistence type="inferred from homology"/>
<keyword evidence="14" id="KW-1185">Reference proteome</keyword>
<dbReference type="InterPro" id="IPR051402">
    <property type="entry name" value="KPR-Related"/>
</dbReference>
<comment type="similarity">
    <text evidence="2 10">Belongs to the ketopantoate reductase family.</text>
</comment>
<dbReference type="InterPro" id="IPR036291">
    <property type="entry name" value="NAD(P)-bd_dom_sf"/>
</dbReference>
<organism evidence="13 14">
    <name type="scientific">Rhodoferax saidenbachensis</name>
    <dbReference type="NCBI Taxonomy" id="1484693"/>
    <lineage>
        <taxon>Bacteria</taxon>
        <taxon>Pseudomonadati</taxon>
        <taxon>Pseudomonadota</taxon>
        <taxon>Betaproteobacteria</taxon>
        <taxon>Burkholderiales</taxon>
        <taxon>Comamonadaceae</taxon>
        <taxon>Rhodoferax</taxon>
    </lineage>
</organism>
<comment type="function">
    <text evidence="10">Catalyzes the NADPH-dependent reduction of ketopantoate into pantoic acid.</text>
</comment>
<evidence type="ECO:0000256" key="3">
    <source>
        <dbReference type="ARBA" id="ARBA00013014"/>
    </source>
</evidence>
<dbReference type="PANTHER" id="PTHR21708">
    <property type="entry name" value="PROBABLE 2-DEHYDROPANTOATE 2-REDUCTASE"/>
    <property type="match status" value="1"/>
</dbReference>
<sequence length="310" mass="31913">MRIAVLGAGSLGCAIGGTLARAGADVTLINRRVEQVHAILSQGLILREGGVDTRVGVHAATRCEGLDVMDLVIVLVKSFDTRSAMLGGLNLVGPDTVVLSLQNGLGHEDVLAELVGAERVLAGKTYVGGVLVAPGVVVAGTQGKETLIGELQAKGSSRADRIAAVFNAAGLRTQVCEDIMGTIWDKLLINVATGALSGITRLPYGALYQEPQVEACAVAAVEEAMAVARASGITLSYQHGVDAWRKAAAGLPYAFKASMLQSLEKGSPTEIDFINGAVVERGAALGVPTPVNATLVACIKGIERALKEAP</sequence>
<feature type="domain" description="Ketopantoate reductase C-terminal" evidence="12">
    <location>
        <begin position="178"/>
        <end position="303"/>
    </location>
</feature>
<dbReference type="Gene3D" id="3.40.50.720">
    <property type="entry name" value="NAD(P)-binding Rossmann-like Domain"/>
    <property type="match status" value="1"/>
</dbReference>
<keyword evidence="5 10" id="KW-0566">Pantothenate biosynthesis</keyword>